<dbReference type="AlphaFoldDB" id="A0ABD0B4U3"/>
<gene>
    <name evidence="1" type="ORF">KAM382_12680</name>
</gene>
<dbReference type="RefSeq" id="WP_203764093.1">
    <property type="nucleotide sequence ID" value="NZ_AP024402.1"/>
</dbReference>
<evidence type="ECO:0000313" key="1">
    <source>
        <dbReference type="EMBL" id="GJB91207.1"/>
    </source>
</evidence>
<reference evidence="1 2" key="1">
    <citation type="submission" date="2021-07" db="EMBL/GenBank/DDBJ databases">
        <title>Draft genome sequence of carbapenem-resistant Aeromonas spp. in Japan.</title>
        <authorList>
            <person name="Maehana S."/>
            <person name="Suzuki M."/>
            <person name="Kitasato H."/>
        </authorList>
    </citation>
    <scope>NUCLEOTIDE SEQUENCE [LARGE SCALE GENOMIC DNA]</scope>
    <source>
        <strain evidence="1 2">KAM382</strain>
    </source>
</reference>
<proteinExistence type="predicted"/>
<name>A0ABD0B4U3_AERCA</name>
<evidence type="ECO:0008006" key="3">
    <source>
        <dbReference type="Google" id="ProtNLM"/>
    </source>
</evidence>
<dbReference type="EMBL" id="BPOP01000009">
    <property type="protein sequence ID" value="GJB91207.1"/>
    <property type="molecule type" value="Genomic_DNA"/>
</dbReference>
<evidence type="ECO:0000313" key="2">
    <source>
        <dbReference type="Proteomes" id="UP000737420"/>
    </source>
</evidence>
<organism evidence="1 2">
    <name type="scientific">Aeromonas caviae</name>
    <name type="common">Aeromonas punctata</name>
    <dbReference type="NCBI Taxonomy" id="648"/>
    <lineage>
        <taxon>Bacteria</taxon>
        <taxon>Pseudomonadati</taxon>
        <taxon>Pseudomonadota</taxon>
        <taxon>Gammaproteobacteria</taxon>
        <taxon>Aeromonadales</taxon>
        <taxon>Aeromonadaceae</taxon>
        <taxon>Aeromonas</taxon>
    </lineage>
</organism>
<comment type="caution">
    <text evidence="1">The sequence shown here is derived from an EMBL/GenBank/DDBJ whole genome shotgun (WGS) entry which is preliminary data.</text>
</comment>
<sequence>MSIDLNELLTLAEKATPGPWRCQGFPMVEPETFFGVQVGKPGNILFDGAKQRDAEYIAAANPAVVADIIKRLQLAEAMNTLNLQKLAAAPGDYVLATVNEDLMKAGEATLKGMGGTMKQLFPQQKVIFLADWLRLECLGEQKLRQLGLAVIEEQNEAQG</sequence>
<protein>
    <recommendedName>
        <fullName evidence="3">Ead/Ea22-like family protein</fullName>
    </recommendedName>
</protein>
<accession>A0ABD0B4U3</accession>
<dbReference type="Proteomes" id="UP000737420">
    <property type="component" value="Unassembled WGS sequence"/>
</dbReference>